<evidence type="ECO:0000313" key="3">
    <source>
        <dbReference type="EMBL" id="RUR22220.1"/>
    </source>
</evidence>
<dbReference type="EMBL" id="RZGX01000012">
    <property type="protein sequence ID" value="RUR22220.1"/>
    <property type="molecule type" value="Genomic_DNA"/>
</dbReference>
<dbReference type="InterPro" id="IPR001810">
    <property type="entry name" value="F-box_dom"/>
</dbReference>
<organism evidence="2 4">
    <name type="scientific">Legionella qingyii</name>
    <dbReference type="NCBI Taxonomy" id="2184757"/>
    <lineage>
        <taxon>Bacteria</taxon>
        <taxon>Pseudomonadati</taxon>
        <taxon>Pseudomonadota</taxon>
        <taxon>Gammaproteobacteria</taxon>
        <taxon>Legionellales</taxon>
        <taxon>Legionellaceae</taxon>
        <taxon>Legionella</taxon>
    </lineage>
</organism>
<protein>
    <submittedName>
        <fullName evidence="2">F-box protein</fullName>
    </submittedName>
</protein>
<dbReference type="RefSeq" id="WP_110142137.1">
    <property type="nucleotide sequence ID" value="NZ_QHJG01000010.1"/>
</dbReference>
<comment type="caution">
    <text evidence="2">The sequence shown here is derived from an EMBL/GenBank/DDBJ whole genome shotgun (WGS) entry which is preliminary data.</text>
</comment>
<accession>A0A317U2A9</accession>
<dbReference type="Gene3D" id="1.20.1280.50">
    <property type="match status" value="1"/>
</dbReference>
<dbReference type="SUPFAM" id="SSF81383">
    <property type="entry name" value="F-box domain"/>
    <property type="match status" value="1"/>
</dbReference>
<reference evidence="3 5" key="2">
    <citation type="submission" date="2018-12" db="EMBL/GenBank/DDBJ databases">
        <title>Legionella sp,whole genome shotgun sequence.</title>
        <authorList>
            <person name="Wu H."/>
        </authorList>
    </citation>
    <scope>NUCLEOTIDE SEQUENCE [LARGE SCALE GENOMIC DNA]</scope>
    <source>
        <strain evidence="5">km489</strain>
        <strain evidence="3">Km489</strain>
    </source>
</reference>
<gene>
    <name evidence="2" type="ORF">DGG96_07580</name>
    <name evidence="3" type="ORF">ELY20_09955</name>
</gene>
<reference evidence="2 4" key="1">
    <citation type="submission" date="2018-05" db="EMBL/GenBank/DDBJ databases">
        <title>Legionella qingyii sp.nov., whole genome shotgun sequence.</title>
        <authorList>
            <person name="Wu H."/>
            <person name="Zhu Q."/>
            <person name="Hu C."/>
        </authorList>
    </citation>
    <scope>NUCLEOTIDE SEQUENCE [LARGE SCALE GENOMIC DNA]</scope>
    <source>
        <strain evidence="2 4">HEB18</strain>
    </source>
</reference>
<evidence type="ECO:0000313" key="2">
    <source>
        <dbReference type="EMBL" id="PWY56193.1"/>
    </source>
</evidence>
<dbReference type="SMART" id="SM00256">
    <property type="entry name" value="FBOX"/>
    <property type="match status" value="1"/>
</dbReference>
<name>A0A317U2A9_9GAMM</name>
<feature type="domain" description="F-box" evidence="1">
    <location>
        <begin position="1"/>
        <end position="44"/>
    </location>
</feature>
<dbReference type="AlphaFoldDB" id="A0A317U2A9"/>
<evidence type="ECO:0000313" key="5">
    <source>
        <dbReference type="Proteomes" id="UP000287374"/>
    </source>
</evidence>
<keyword evidence="5" id="KW-1185">Reference proteome</keyword>
<dbReference type="EMBL" id="QHJG01000010">
    <property type="protein sequence ID" value="PWY56193.1"/>
    <property type="molecule type" value="Genomic_DNA"/>
</dbReference>
<dbReference type="InterPro" id="IPR036047">
    <property type="entry name" value="F-box-like_dom_sf"/>
</dbReference>
<sequence length="178" mass="20658">MNDLPREIIVHILNFLDVNSLLQISYVSHFYHTLSDDCLKWIKLCLTDPICQPLLQSAMLKEELLNLKIDAKSLYQSIQVNDVNKIRELLFTKDIREFVLYAPFYERNVPQFFPRAGDNKRNLYLTEDAAKKNTPNAAKVKHWLKVGIAVEKDKFEALYSNHKLQSQQAALPMPIIAK</sequence>
<evidence type="ECO:0000259" key="1">
    <source>
        <dbReference type="PROSITE" id="PS50181"/>
    </source>
</evidence>
<evidence type="ECO:0000313" key="4">
    <source>
        <dbReference type="Proteomes" id="UP000247152"/>
    </source>
</evidence>
<proteinExistence type="predicted"/>
<dbReference type="OrthoDB" id="5637408at2"/>
<dbReference type="Proteomes" id="UP000287374">
    <property type="component" value="Unassembled WGS sequence"/>
</dbReference>
<dbReference type="Pfam" id="PF12937">
    <property type="entry name" value="F-box-like"/>
    <property type="match status" value="1"/>
</dbReference>
<dbReference type="PROSITE" id="PS50181">
    <property type="entry name" value="FBOX"/>
    <property type="match status" value="1"/>
</dbReference>
<dbReference type="Proteomes" id="UP000247152">
    <property type="component" value="Unassembled WGS sequence"/>
</dbReference>